<feature type="region of interest" description="Disordered" evidence="1">
    <location>
        <begin position="292"/>
        <end position="313"/>
    </location>
</feature>
<gene>
    <name evidence="2" type="ORF">IW967_13770</name>
</gene>
<organism evidence="2 3">
    <name type="scientific">Alicyclobacillus mali</name>
    <name type="common">ex Roth et al. 2021</name>
    <dbReference type="NCBI Taxonomy" id="1123961"/>
    <lineage>
        <taxon>Bacteria</taxon>
        <taxon>Bacillati</taxon>
        <taxon>Bacillota</taxon>
        <taxon>Bacilli</taxon>
        <taxon>Bacillales</taxon>
        <taxon>Alicyclobacillaceae</taxon>
        <taxon>Alicyclobacillus</taxon>
    </lineage>
</organism>
<accession>A0ABS0F6J4</accession>
<reference evidence="2 3" key="1">
    <citation type="submission" date="2020-11" db="EMBL/GenBank/DDBJ databases">
        <title>Genomic insight of Alicyclobacillus mali FL 18 reveals a new arsenic-resistant strain, with potential in environmental biotechnology.</title>
        <authorList>
            <person name="Fiorentino G."/>
            <person name="Gallo G."/>
            <person name="Aulitto M."/>
        </authorList>
    </citation>
    <scope>NUCLEOTIDE SEQUENCE [LARGE SCALE GENOMIC DNA]</scope>
    <source>
        <strain evidence="2 3">FL 18</strain>
    </source>
</reference>
<dbReference type="Proteomes" id="UP000642910">
    <property type="component" value="Unassembled WGS sequence"/>
</dbReference>
<sequence>MLIFELTADMDGLGLAGRLTECGAASYAVSGDCPRVVCECGTALHARVAQIVSGVMTREWLQARVVQRVCRTEPLWAAEEVQFHALVEISEARLKSRLIAGHTLEEWQASLARALMSHFGRSAAIVLDPFVRFRLHRVVVDLAHRVRDRLVASALEDEYEESLAMLRYMLDEHPLCEAELHVYVTPDGVWITDAEGGMISDEQIELVAMQDDDVTSEDLAMTLLITRSPWRIVVHDAYPDAPWPSFSETVTRVFGDRAVLCSGCPTCRPNRSRTGCRERLAFDHRSSRAVRRRLAPEVERTSDAPVDSELGKG</sequence>
<dbReference type="RefSeq" id="WP_067846101.1">
    <property type="nucleotide sequence ID" value="NZ_JADPKZ010000048.1"/>
</dbReference>
<dbReference type="InterPro" id="IPR014199">
    <property type="entry name" value="Spore_YtxC"/>
</dbReference>
<evidence type="ECO:0008006" key="4">
    <source>
        <dbReference type="Google" id="ProtNLM"/>
    </source>
</evidence>
<comment type="caution">
    <text evidence="2">The sequence shown here is derived from an EMBL/GenBank/DDBJ whole genome shotgun (WGS) entry which is preliminary data.</text>
</comment>
<evidence type="ECO:0000256" key="1">
    <source>
        <dbReference type="SAM" id="MobiDB-lite"/>
    </source>
</evidence>
<protein>
    <recommendedName>
        <fullName evidence="4">Sporulation protein YtxC</fullName>
    </recommendedName>
</protein>
<keyword evidence="3" id="KW-1185">Reference proteome</keyword>
<dbReference type="Pfam" id="PF08812">
    <property type="entry name" value="YtxC"/>
    <property type="match status" value="1"/>
</dbReference>
<proteinExistence type="predicted"/>
<name>A0ABS0F6J4_9BACL</name>
<dbReference type="EMBL" id="JADPKZ010000048">
    <property type="protein sequence ID" value="MBF8378920.1"/>
    <property type="molecule type" value="Genomic_DNA"/>
</dbReference>
<evidence type="ECO:0000313" key="2">
    <source>
        <dbReference type="EMBL" id="MBF8378920.1"/>
    </source>
</evidence>
<evidence type="ECO:0000313" key="3">
    <source>
        <dbReference type="Proteomes" id="UP000642910"/>
    </source>
</evidence>